<proteinExistence type="predicted"/>
<evidence type="ECO:0000313" key="3">
    <source>
        <dbReference type="Proteomes" id="UP000579945"/>
    </source>
</evidence>
<organism evidence="2 3">
    <name type="scientific">Nonomuraea dietziae</name>
    <dbReference type="NCBI Taxonomy" id="65515"/>
    <lineage>
        <taxon>Bacteria</taxon>
        <taxon>Bacillati</taxon>
        <taxon>Actinomycetota</taxon>
        <taxon>Actinomycetes</taxon>
        <taxon>Streptosporangiales</taxon>
        <taxon>Streptosporangiaceae</taxon>
        <taxon>Nonomuraea</taxon>
    </lineage>
</organism>
<dbReference type="Gene3D" id="1.10.260.40">
    <property type="entry name" value="lambda repressor-like DNA-binding domains"/>
    <property type="match status" value="1"/>
</dbReference>
<comment type="caution">
    <text evidence="2">The sequence shown here is derived from an EMBL/GenBank/DDBJ whole genome shotgun (WGS) entry which is preliminary data.</text>
</comment>
<dbReference type="PROSITE" id="PS50943">
    <property type="entry name" value="HTH_CROC1"/>
    <property type="match status" value="1"/>
</dbReference>
<accession>A0A7W5V783</accession>
<dbReference type="InterPro" id="IPR001387">
    <property type="entry name" value="Cro/C1-type_HTH"/>
</dbReference>
<dbReference type="Pfam" id="PF13560">
    <property type="entry name" value="HTH_31"/>
    <property type="match status" value="1"/>
</dbReference>
<dbReference type="AlphaFoldDB" id="A0A7W5V783"/>
<dbReference type="Proteomes" id="UP000579945">
    <property type="component" value="Unassembled WGS sequence"/>
</dbReference>
<dbReference type="CDD" id="cd00093">
    <property type="entry name" value="HTH_XRE"/>
    <property type="match status" value="1"/>
</dbReference>
<dbReference type="InterPro" id="IPR043917">
    <property type="entry name" value="DUF5753"/>
</dbReference>
<name>A0A7W5V783_9ACTN</name>
<dbReference type="GO" id="GO:0003677">
    <property type="term" value="F:DNA binding"/>
    <property type="evidence" value="ECO:0007669"/>
    <property type="project" value="InterPro"/>
</dbReference>
<feature type="domain" description="HTH cro/C1-type" evidence="1">
    <location>
        <begin position="21"/>
        <end position="77"/>
    </location>
</feature>
<sequence>MPAARELDPSSSPLAFFGAELREYRTRAGLSQEQLAERLSYSLSLVCAIELARRTPSRDFAERADQVLGTGGSLVRLWPLVRQAAYPAWFRPWLEIEQTARTLQTWQPLLVPGLLQTEDYAREVFRREPAATAEQAEEAVSARMTRQSILHRRDPPMYWVVLDEWVIRRQVGSAATMRGQVRALLEASELPNVTVQVVPADAQAVPGLTGAFVIAKVQGEPDLVYLESAGAGYVTDRPSDVESIVRRYDVIRSLALPVHSSLNLLSKVEESI</sequence>
<reference evidence="2 3" key="1">
    <citation type="submission" date="2020-08" db="EMBL/GenBank/DDBJ databases">
        <title>Sequencing the genomes of 1000 actinobacteria strains.</title>
        <authorList>
            <person name="Klenk H.-P."/>
        </authorList>
    </citation>
    <scope>NUCLEOTIDE SEQUENCE [LARGE SCALE GENOMIC DNA]</scope>
    <source>
        <strain evidence="2 3">DSM 44320</strain>
    </source>
</reference>
<dbReference type="RefSeq" id="WP_183647627.1">
    <property type="nucleotide sequence ID" value="NZ_JACIBV010000001.1"/>
</dbReference>
<dbReference type="GeneID" id="95389590"/>
<gene>
    <name evidence="2" type="ORF">FHR33_003133</name>
</gene>
<dbReference type="SMART" id="SM00530">
    <property type="entry name" value="HTH_XRE"/>
    <property type="match status" value="1"/>
</dbReference>
<protein>
    <submittedName>
        <fullName evidence="2">Transcriptional regulator with XRE-family HTH domain</fullName>
    </submittedName>
</protein>
<keyword evidence="3" id="KW-1185">Reference proteome</keyword>
<dbReference type="EMBL" id="JACIBV010000001">
    <property type="protein sequence ID" value="MBB3727273.1"/>
    <property type="molecule type" value="Genomic_DNA"/>
</dbReference>
<evidence type="ECO:0000259" key="1">
    <source>
        <dbReference type="PROSITE" id="PS50943"/>
    </source>
</evidence>
<evidence type="ECO:0000313" key="2">
    <source>
        <dbReference type="EMBL" id="MBB3727273.1"/>
    </source>
</evidence>
<dbReference type="Pfam" id="PF19054">
    <property type="entry name" value="DUF5753"/>
    <property type="match status" value="1"/>
</dbReference>
<dbReference type="SUPFAM" id="SSF47413">
    <property type="entry name" value="lambda repressor-like DNA-binding domains"/>
    <property type="match status" value="1"/>
</dbReference>
<dbReference type="InterPro" id="IPR010982">
    <property type="entry name" value="Lambda_DNA-bd_dom_sf"/>
</dbReference>